<dbReference type="Pfam" id="PF03815">
    <property type="entry name" value="LCCL"/>
    <property type="match status" value="1"/>
</dbReference>
<sequence>MKVVQDLIAYFDRRGKLSRRQLKKLLDQNSVASEAPPNMHGLCEKIGAVYYFRITGVIEGQLWGTDIYSGDSALGAAAVHVGLLKPGKTGIFRVTVVTPPEKFPGTERNGVTSTEYGSYQYAWQLAAV</sequence>
<evidence type="ECO:0000313" key="2">
    <source>
        <dbReference type="EMBL" id="AOO81188.1"/>
    </source>
</evidence>
<dbReference type="Gene3D" id="2.170.130.20">
    <property type="entry name" value="LCCL-like domain"/>
    <property type="match status" value="1"/>
</dbReference>
<dbReference type="EMBL" id="CP017147">
    <property type="protein sequence ID" value="AOO81188.1"/>
    <property type="molecule type" value="Genomic_DNA"/>
</dbReference>
<dbReference type="SUPFAM" id="SSF69848">
    <property type="entry name" value="LCCL domain"/>
    <property type="match status" value="1"/>
</dbReference>
<evidence type="ECO:0000313" key="3">
    <source>
        <dbReference type="Proteomes" id="UP000094969"/>
    </source>
</evidence>
<protein>
    <recommendedName>
        <fullName evidence="1">LCCL domain-containing protein</fullName>
    </recommendedName>
</protein>
<feature type="domain" description="LCCL" evidence="1">
    <location>
        <begin position="60"/>
        <end position="119"/>
    </location>
</feature>
<dbReference type="InterPro" id="IPR004043">
    <property type="entry name" value="LCCL"/>
</dbReference>
<gene>
    <name evidence="2" type="ORF">BHK69_12575</name>
</gene>
<dbReference type="InterPro" id="IPR036609">
    <property type="entry name" value="LCCL_sf"/>
</dbReference>
<dbReference type="STRING" id="1526658.BHK69_12575"/>
<reference evidence="2 3" key="1">
    <citation type="journal article" date="2015" name="Antonie Van Leeuwenhoek">
        <title>Bosea vaviloviae sp. nov., a new species of slow-growing rhizobia isolated from nodules of the relict species Vavilovia formosa (Stev.) Fed.</title>
        <authorList>
            <person name="Safronova V.I."/>
            <person name="Kuznetsova I.G."/>
            <person name="Sazanova A.L."/>
            <person name="Kimeklis A.K."/>
            <person name="Belimov A.A."/>
            <person name="Andronov E.E."/>
            <person name="Pinaev A.G."/>
            <person name="Chizhevskaya E.P."/>
            <person name="Pukhaev A.R."/>
            <person name="Popov K.P."/>
            <person name="Willems A."/>
            <person name="Tikhonovich I.A."/>
        </authorList>
    </citation>
    <scope>NUCLEOTIDE SEQUENCE [LARGE SCALE GENOMIC DNA]</scope>
    <source>
        <strain evidence="2 3">Vaf18</strain>
    </source>
</reference>
<dbReference type="AlphaFoldDB" id="A0A1D7U1E0"/>
<organism evidence="2 3">
    <name type="scientific">Bosea vaviloviae</name>
    <dbReference type="NCBI Taxonomy" id="1526658"/>
    <lineage>
        <taxon>Bacteria</taxon>
        <taxon>Pseudomonadati</taxon>
        <taxon>Pseudomonadota</taxon>
        <taxon>Alphaproteobacteria</taxon>
        <taxon>Hyphomicrobiales</taxon>
        <taxon>Boseaceae</taxon>
        <taxon>Bosea</taxon>
    </lineage>
</organism>
<accession>A0A1D7U1E0</accession>
<dbReference type="OrthoDB" id="9814546at2"/>
<proteinExistence type="predicted"/>
<keyword evidence="3" id="KW-1185">Reference proteome</keyword>
<dbReference type="RefSeq" id="WP_069690402.1">
    <property type="nucleotide sequence ID" value="NZ_CP017147.1"/>
</dbReference>
<evidence type="ECO:0000259" key="1">
    <source>
        <dbReference type="Pfam" id="PF03815"/>
    </source>
</evidence>
<dbReference type="Proteomes" id="UP000094969">
    <property type="component" value="Chromosome"/>
</dbReference>
<dbReference type="KEGG" id="bvv:BHK69_12575"/>
<name>A0A1D7U1E0_9HYPH</name>